<dbReference type="EMBL" id="CP147404">
    <property type="protein sequence ID" value="WXB94528.1"/>
    <property type="molecule type" value="Genomic_DNA"/>
</dbReference>
<dbReference type="RefSeq" id="WP_338754274.1">
    <property type="nucleotide sequence ID" value="NZ_CP147404.1"/>
</dbReference>
<name>A0ABZ2N9Y6_9BACI</name>
<accession>A0ABZ2N9Y6</accession>
<proteinExistence type="predicted"/>
<evidence type="ECO:0000313" key="2">
    <source>
        <dbReference type="Proteomes" id="UP001387364"/>
    </source>
</evidence>
<sequence>MKIHSIIILTLLSIFMLTGCSGSGSDSGFSTSSEIADFPIPTEAKKQNMIVN</sequence>
<keyword evidence="2" id="KW-1185">Reference proteome</keyword>
<evidence type="ECO:0000313" key="1">
    <source>
        <dbReference type="EMBL" id="WXB94528.1"/>
    </source>
</evidence>
<protein>
    <submittedName>
        <fullName evidence="1">Uncharacterized protein</fullName>
    </submittedName>
</protein>
<dbReference type="Proteomes" id="UP001387364">
    <property type="component" value="Chromosome"/>
</dbReference>
<reference evidence="1 2" key="1">
    <citation type="submission" date="2024-02" db="EMBL/GenBank/DDBJ databases">
        <title>Seven novel Bacillus-like species.</title>
        <authorList>
            <person name="Liu G."/>
        </authorList>
    </citation>
    <scope>NUCLEOTIDE SEQUENCE [LARGE SCALE GENOMIC DNA]</scope>
    <source>
        <strain evidence="1 2">FJAT-52991</strain>
    </source>
</reference>
<dbReference type="PROSITE" id="PS51257">
    <property type="entry name" value="PROKAR_LIPOPROTEIN"/>
    <property type="match status" value="1"/>
</dbReference>
<organism evidence="1 2">
    <name type="scientific">Bacillus kandeliae</name>
    <dbReference type="NCBI Taxonomy" id="3129297"/>
    <lineage>
        <taxon>Bacteria</taxon>
        <taxon>Bacillati</taxon>
        <taxon>Bacillota</taxon>
        <taxon>Bacilli</taxon>
        <taxon>Bacillales</taxon>
        <taxon>Bacillaceae</taxon>
        <taxon>Bacillus</taxon>
    </lineage>
</organism>
<gene>
    <name evidence="1" type="ORF">WDJ61_07845</name>
</gene>